<dbReference type="EMBL" id="JAJITD010000003">
    <property type="protein sequence ID" value="MCC8392566.1"/>
    <property type="molecule type" value="Genomic_DNA"/>
</dbReference>
<keyword evidence="1" id="KW-0472">Membrane</keyword>
<dbReference type="Proteomes" id="UP001431019">
    <property type="component" value="Unassembled WGS sequence"/>
</dbReference>
<keyword evidence="1" id="KW-1133">Transmembrane helix</keyword>
<protein>
    <submittedName>
        <fullName evidence="2">Uncharacterized protein</fullName>
    </submittedName>
</protein>
<dbReference type="RefSeq" id="WP_230508766.1">
    <property type="nucleotide sequence ID" value="NZ_JAJITD010000003.1"/>
</dbReference>
<comment type="caution">
    <text evidence="2">The sequence shown here is derived from an EMBL/GenBank/DDBJ whole genome shotgun (WGS) entry which is preliminary data.</text>
</comment>
<accession>A0ABS8JRN5</accession>
<feature type="transmembrane region" description="Helical" evidence="1">
    <location>
        <begin position="12"/>
        <end position="33"/>
    </location>
</feature>
<keyword evidence="1" id="KW-0812">Transmembrane</keyword>
<organism evidence="2 3">
    <name type="scientific">Paraburkholderia sejongensis</name>
    <dbReference type="NCBI Taxonomy" id="2886946"/>
    <lineage>
        <taxon>Bacteria</taxon>
        <taxon>Pseudomonadati</taxon>
        <taxon>Pseudomonadota</taxon>
        <taxon>Betaproteobacteria</taxon>
        <taxon>Burkholderiales</taxon>
        <taxon>Burkholderiaceae</taxon>
        <taxon>Paraburkholderia</taxon>
    </lineage>
</organism>
<evidence type="ECO:0000313" key="2">
    <source>
        <dbReference type="EMBL" id="MCC8392566.1"/>
    </source>
</evidence>
<evidence type="ECO:0000313" key="3">
    <source>
        <dbReference type="Proteomes" id="UP001431019"/>
    </source>
</evidence>
<evidence type="ECO:0000256" key="1">
    <source>
        <dbReference type="SAM" id="Phobius"/>
    </source>
</evidence>
<proteinExistence type="predicted"/>
<feature type="transmembrane region" description="Helical" evidence="1">
    <location>
        <begin position="45"/>
        <end position="63"/>
    </location>
</feature>
<keyword evidence="3" id="KW-1185">Reference proteome</keyword>
<name>A0ABS8JRN5_9BURK</name>
<sequence length="76" mass="8126">MKMSHKLRSSPAGPAWGLLLGLVLTVAGVGLWFHAHAALDPAEDVLAVAALLAGVFVLVYSARELHRSSRAARMHR</sequence>
<gene>
    <name evidence="2" type="ORF">LJ656_08200</name>
</gene>
<reference evidence="2 3" key="1">
    <citation type="submission" date="2021-11" db="EMBL/GenBank/DDBJ databases">
        <authorList>
            <person name="Oh E.-T."/>
            <person name="Kim S.-B."/>
        </authorList>
    </citation>
    <scope>NUCLEOTIDE SEQUENCE [LARGE SCALE GENOMIC DNA]</scope>
    <source>
        <strain evidence="2 3">MMS20-SJTR3</strain>
    </source>
</reference>